<dbReference type="GO" id="GO:0000981">
    <property type="term" value="F:DNA-binding transcription factor activity, RNA polymerase II-specific"/>
    <property type="evidence" value="ECO:0007669"/>
    <property type="project" value="InterPro"/>
</dbReference>
<keyword evidence="2" id="KW-0479">Metal-binding</keyword>
<dbReference type="InterPro" id="IPR036864">
    <property type="entry name" value="Zn2-C6_fun-type_DNA-bd_sf"/>
</dbReference>
<reference evidence="7 8" key="1">
    <citation type="submission" date="2015-06" db="EMBL/GenBank/DDBJ databases">
        <title>Survival trade-offs in plant roots during colonization by closely related pathogenic and mutualistic fungi.</title>
        <authorList>
            <person name="Hacquard S."/>
            <person name="Kracher B."/>
            <person name="Hiruma K."/>
            <person name="Weinman A."/>
            <person name="Muench P."/>
            <person name="Garrido Oter R."/>
            <person name="Ver Loren van Themaat E."/>
            <person name="Dallerey J.-F."/>
            <person name="Damm U."/>
            <person name="Henrissat B."/>
            <person name="Lespinet O."/>
            <person name="Thon M."/>
            <person name="Kemen E."/>
            <person name="McHardy A.C."/>
            <person name="Schulze-Lefert P."/>
            <person name="O'Connell R.J."/>
        </authorList>
    </citation>
    <scope>NUCLEOTIDE SEQUENCE [LARGE SCALE GENOMIC DNA]</scope>
    <source>
        <strain evidence="7 8">MAFF 238704</strain>
    </source>
</reference>
<protein>
    <submittedName>
        <fullName evidence="7">C6 transcription factor</fullName>
    </submittedName>
</protein>
<keyword evidence="4" id="KW-0804">Transcription</keyword>
<organism evidence="7 8">
    <name type="scientific">Colletotrichum incanum</name>
    <name type="common">Soybean anthracnose fungus</name>
    <dbReference type="NCBI Taxonomy" id="1573173"/>
    <lineage>
        <taxon>Eukaryota</taxon>
        <taxon>Fungi</taxon>
        <taxon>Dikarya</taxon>
        <taxon>Ascomycota</taxon>
        <taxon>Pezizomycotina</taxon>
        <taxon>Sordariomycetes</taxon>
        <taxon>Hypocreomycetidae</taxon>
        <taxon>Glomerellales</taxon>
        <taxon>Glomerellaceae</taxon>
        <taxon>Colletotrichum</taxon>
        <taxon>Colletotrichum spaethianum species complex</taxon>
    </lineage>
</organism>
<keyword evidence="8" id="KW-1185">Reference proteome</keyword>
<dbReference type="EMBL" id="LFIW01000328">
    <property type="protein sequence ID" value="KZL87197.1"/>
    <property type="molecule type" value="Genomic_DNA"/>
</dbReference>
<evidence type="ECO:0000256" key="3">
    <source>
        <dbReference type="ARBA" id="ARBA00023015"/>
    </source>
</evidence>
<dbReference type="Proteomes" id="UP000076584">
    <property type="component" value="Unassembled WGS sequence"/>
</dbReference>
<dbReference type="GO" id="GO:0005634">
    <property type="term" value="C:nucleus"/>
    <property type="evidence" value="ECO:0007669"/>
    <property type="project" value="UniProtKB-SubCell"/>
</dbReference>
<dbReference type="InterPro" id="IPR050815">
    <property type="entry name" value="TF_fung"/>
</dbReference>
<dbReference type="GO" id="GO:0003677">
    <property type="term" value="F:DNA binding"/>
    <property type="evidence" value="ECO:0007669"/>
    <property type="project" value="InterPro"/>
</dbReference>
<dbReference type="CDD" id="cd00067">
    <property type="entry name" value="GAL4"/>
    <property type="match status" value="1"/>
</dbReference>
<sequence length="743" mass="83076">MVAGGRIRSSIACVRCRRSKIKCENNGLLDSACKNCTKSGKTCAWPVSAPLPTKRPAPQTTTDELDALSTTNAGRKRLRLADNEQTDTKHTDILQVLQDIDRTLWDEILVTYQRHFVTELSFLHVPTIKSRVYDLTTGKALVSFDTQLVLLGLLALTGKYHPELANQLEAVPGDAGPETHSISDAFAKELDRSLGSFVMATSVGSVERVQALLMLGLHEWVSPSHEGLRAWMLVGAAGRMAQALKLGYETRTNSMELETSEEAVINHEIRRRTMFNCFVFDRLISCGKERPYFIRSEDIRICLPCSQEDFDMSRKAKTAYLSTETAASTTDDHCSLMGRFLRLIDTWGRISHYTNAGGRFQDKSLPPWNQDSRFYRLRQELEAFGQEIEKSTLFLGLNPSNYFRHENNSSTYILLHLLLSLCKIMLHRQYLPFIPIKCQRPSGPLDEPTFPPHTVPPGFWEDSASQLFAATKTVVDLVELCGERLPHSPLAAFVVYTASFTSLYARYFPHMDHEDYLKNRRKDQGEHPVYYDSLSSASDGITKVMFDTLTHLARYSGVASAFVSRFKEVDHYFFSIIQDHHRNLKHGVSSGLSDSEKLSVRFGGNTGGLEEWVERSDRMISNSSIVKESNTPVVLEENHPVEFVPSSLKSNCGPQLDGSTAAPVEEPLTDQHISPTSTAGGVLLGSEGYMQTSPALSAEIQPTDCDSDMPLGSTGDWSRAFLHDMYLGSASFDVVDFDFGRQF</sequence>
<feature type="domain" description="Zn(2)-C6 fungal-type" evidence="6">
    <location>
        <begin position="12"/>
        <end position="45"/>
    </location>
</feature>
<evidence type="ECO:0000256" key="1">
    <source>
        <dbReference type="ARBA" id="ARBA00004123"/>
    </source>
</evidence>
<evidence type="ECO:0000256" key="4">
    <source>
        <dbReference type="ARBA" id="ARBA00023163"/>
    </source>
</evidence>
<dbReference type="SMART" id="SM00906">
    <property type="entry name" value="Fungal_trans"/>
    <property type="match status" value="1"/>
</dbReference>
<dbReference type="Gene3D" id="4.10.240.10">
    <property type="entry name" value="Zn(2)-C6 fungal-type DNA-binding domain"/>
    <property type="match status" value="1"/>
</dbReference>
<accession>A0A162PIW5</accession>
<dbReference type="PROSITE" id="PS00463">
    <property type="entry name" value="ZN2_CY6_FUNGAL_1"/>
    <property type="match status" value="1"/>
</dbReference>
<dbReference type="PANTHER" id="PTHR47338">
    <property type="entry name" value="ZN(II)2CYS6 TRANSCRIPTION FACTOR (EUROFUNG)-RELATED"/>
    <property type="match status" value="1"/>
</dbReference>
<dbReference type="PROSITE" id="PS50048">
    <property type="entry name" value="ZN2_CY6_FUNGAL_2"/>
    <property type="match status" value="1"/>
</dbReference>
<dbReference type="SMART" id="SM00066">
    <property type="entry name" value="GAL4"/>
    <property type="match status" value="1"/>
</dbReference>
<evidence type="ECO:0000259" key="6">
    <source>
        <dbReference type="PROSITE" id="PS50048"/>
    </source>
</evidence>
<comment type="caution">
    <text evidence="7">The sequence shown here is derived from an EMBL/GenBank/DDBJ whole genome shotgun (WGS) entry which is preliminary data.</text>
</comment>
<dbReference type="PANTHER" id="PTHR47338:SF5">
    <property type="entry name" value="ZN(II)2CYS6 TRANSCRIPTION FACTOR (EUROFUNG)"/>
    <property type="match status" value="1"/>
</dbReference>
<dbReference type="CDD" id="cd12148">
    <property type="entry name" value="fungal_TF_MHR"/>
    <property type="match status" value="1"/>
</dbReference>
<dbReference type="Pfam" id="PF00172">
    <property type="entry name" value="Zn_clus"/>
    <property type="match status" value="1"/>
</dbReference>
<dbReference type="InterPro" id="IPR007219">
    <property type="entry name" value="XnlR_reg_dom"/>
</dbReference>
<name>A0A162PIW5_COLIC</name>
<dbReference type="GO" id="GO:0008270">
    <property type="term" value="F:zinc ion binding"/>
    <property type="evidence" value="ECO:0007669"/>
    <property type="project" value="InterPro"/>
</dbReference>
<gene>
    <name evidence="7" type="ORF">CI238_10291</name>
</gene>
<dbReference type="InterPro" id="IPR001138">
    <property type="entry name" value="Zn2Cys6_DnaBD"/>
</dbReference>
<evidence type="ECO:0000256" key="2">
    <source>
        <dbReference type="ARBA" id="ARBA00022723"/>
    </source>
</evidence>
<evidence type="ECO:0000313" key="8">
    <source>
        <dbReference type="Proteomes" id="UP000076584"/>
    </source>
</evidence>
<proteinExistence type="predicted"/>
<keyword evidence="3" id="KW-0805">Transcription regulation</keyword>
<comment type="subcellular location">
    <subcellularLocation>
        <location evidence="1">Nucleus</location>
    </subcellularLocation>
</comment>
<dbReference type="SUPFAM" id="SSF57701">
    <property type="entry name" value="Zn2/Cys6 DNA-binding domain"/>
    <property type="match status" value="1"/>
</dbReference>
<dbReference type="GO" id="GO:0006351">
    <property type="term" value="P:DNA-templated transcription"/>
    <property type="evidence" value="ECO:0007669"/>
    <property type="project" value="InterPro"/>
</dbReference>
<dbReference type="STRING" id="1573173.A0A162PIW5"/>
<evidence type="ECO:0000313" key="7">
    <source>
        <dbReference type="EMBL" id="KZL87197.1"/>
    </source>
</evidence>
<dbReference type="Pfam" id="PF04082">
    <property type="entry name" value="Fungal_trans"/>
    <property type="match status" value="1"/>
</dbReference>
<keyword evidence="5" id="KW-0539">Nucleus</keyword>
<dbReference type="AlphaFoldDB" id="A0A162PIW5"/>
<evidence type="ECO:0000256" key="5">
    <source>
        <dbReference type="ARBA" id="ARBA00023242"/>
    </source>
</evidence>